<feature type="transmembrane region" description="Helical" evidence="7">
    <location>
        <begin position="154"/>
        <end position="175"/>
    </location>
</feature>
<feature type="transmembrane region" description="Helical" evidence="7">
    <location>
        <begin position="230"/>
        <end position="251"/>
    </location>
</feature>
<keyword evidence="3" id="KW-1003">Cell membrane</keyword>
<dbReference type="EMBL" id="SAXY01000044">
    <property type="protein sequence ID" value="TXJ41462.1"/>
    <property type="molecule type" value="Genomic_DNA"/>
</dbReference>
<feature type="transmembrane region" description="Helical" evidence="7">
    <location>
        <begin position="92"/>
        <end position="117"/>
    </location>
</feature>
<evidence type="ECO:0000256" key="1">
    <source>
        <dbReference type="ARBA" id="ARBA00004651"/>
    </source>
</evidence>
<keyword evidence="4 7" id="KW-0812">Transmembrane</keyword>
<feature type="transmembrane region" description="Helical" evidence="7">
    <location>
        <begin position="352"/>
        <end position="372"/>
    </location>
</feature>
<evidence type="ECO:0000313" key="10">
    <source>
        <dbReference type="Proteomes" id="UP000323176"/>
    </source>
</evidence>
<dbReference type="SUPFAM" id="SSF103473">
    <property type="entry name" value="MFS general substrate transporter"/>
    <property type="match status" value="1"/>
</dbReference>
<dbReference type="InterPro" id="IPR036259">
    <property type="entry name" value="MFS_trans_sf"/>
</dbReference>
<sequence length="378" mass="42053">MPNTLFIIMILYWFSLYTYIPFQVPYLYALNVTPSIVGIILGLYGASQMILRFPFGIISDYFGKYKIFIVLGSLLSAISCVIKMVYPSANGFLVGNILTGVAASTWLMYMVLYYSYFDRSKEHMAASKCLVANVIGMFLGFLFAAIFYEKFGMNLMLIAAAFAGFAATILALFLKEEKREKKGNIKDLILVIKNKRLLFFSVLSIIEQGIHMAASVSFTLNRIKELGGASYLVGIASLINMFFAIVSAYIASTSFASKRGSKFYVPFSFVLLGLYCVSVILTKNIFVIVASQILSGLSIGMLASYLTSEALIEIDRDKKSSAMGFYQTAYSIGIFIYPIITGKIVEMYSIEIAYIFLTASAVICAFIALLYYRKIKTN</sequence>
<evidence type="ECO:0000256" key="7">
    <source>
        <dbReference type="SAM" id="Phobius"/>
    </source>
</evidence>
<name>A0A5C8EX38_BRAPL</name>
<dbReference type="Pfam" id="PF07690">
    <property type="entry name" value="MFS_1"/>
    <property type="match status" value="1"/>
</dbReference>
<dbReference type="PROSITE" id="PS50850">
    <property type="entry name" value="MFS"/>
    <property type="match status" value="1"/>
</dbReference>
<feature type="transmembrane region" description="Helical" evidence="7">
    <location>
        <begin position="263"/>
        <end position="281"/>
    </location>
</feature>
<evidence type="ECO:0000256" key="2">
    <source>
        <dbReference type="ARBA" id="ARBA00022448"/>
    </source>
</evidence>
<dbReference type="OrthoDB" id="9607at2"/>
<dbReference type="InterPro" id="IPR011701">
    <property type="entry name" value="MFS"/>
</dbReference>
<gene>
    <name evidence="9" type="ORF">EPJ72_07090</name>
</gene>
<comment type="subcellular location">
    <subcellularLocation>
        <location evidence="1">Cell membrane</location>
        <topology evidence="1">Multi-pass membrane protein</topology>
    </subcellularLocation>
</comment>
<dbReference type="InterPro" id="IPR020846">
    <property type="entry name" value="MFS_dom"/>
</dbReference>
<feature type="transmembrane region" description="Helical" evidence="7">
    <location>
        <begin position="28"/>
        <end position="46"/>
    </location>
</feature>
<evidence type="ECO:0000256" key="6">
    <source>
        <dbReference type="ARBA" id="ARBA00023136"/>
    </source>
</evidence>
<comment type="caution">
    <text evidence="9">The sequence shown here is derived from an EMBL/GenBank/DDBJ whole genome shotgun (WGS) entry which is preliminary data.</text>
</comment>
<dbReference type="AlphaFoldDB" id="A0A5C8EX38"/>
<feature type="transmembrane region" description="Helical" evidence="7">
    <location>
        <begin position="320"/>
        <end position="340"/>
    </location>
</feature>
<dbReference type="Proteomes" id="UP000323176">
    <property type="component" value="Unassembled WGS sequence"/>
</dbReference>
<evidence type="ECO:0000256" key="5">
    <source>
        <dbReference type="ARBA" id="ARBA00022989"/>
    </source>
</evidence>
<evidence type="ECO:0000313" key="9">
    <source>
        <dbReference type="EMBL" id="TXJ41462.1"/>
    </source>
</evidence>
<keyword evidence="6 7" id="KW-0472">Membrane</keyword>
<dbReference type="GO" id="GO:0022857">
    <property type="term" value="F:transmembrane transporter activity"/>
    <property type="evidence" value="ECO:0007669"/>
    <property type="project" value="InterPro"/>
</dbReference>
<protein>
    <submittedName>
        <fullName evidence="9">MFS transporter</fullName>
    </submittedName>
</protein>
<evidence type="ECO:0000256" key="4">
    <source>
        <dbReference type="ARBA" id="ARBA00022692"/>
    </source>
</evidence>
<dbReference type="InterPro" id="IPR050171">
    <property type="entry name" value="MFS_Transporters"/>
</dbReference>
<accession>A0A5C8EX38</accession>
<feature type="transmembrane region" description="Helical" evidence="7">
    <location>
        <begin position="287"/>
        <end position="308"/>
    </location>
</feature>
<keyword evidence="2" id="KW-0813">Transport</keyword>
<feature type="transmembrane region" description="Helical" evidence="7">
    <location>
        <begin position="129"/>
        <end position="148"/>
    </location>
</feature>
<reference evidence="9 10" key="1">
    <citation type="journal article" date="1992" name="Lakartidningen">
        <title>[Penicillin V and not amoxicillin is the first choice preparation in acute otitis].</title>
        <authorList>
            <person name="Kamme C."/>
            <person name="Lundgren K."/>
            <person name="Prellner K."/>
        </authorList>
    </citation>
    <scope>NUCLEOTIDE SEQUENCE [LARGE SCALE GENOMIC DNA]</scope>
    <source>
        <strain evidence="9 10">PC5538III-hc</strain>
    </source>
</reference>
<keyword evidence="5 7" id="KW-1133">Transmembrane helix</keyword>
<dbReference type="PANTHER" id="PTHR23517">
    <property type="entry name" value="RESISTANCE PROTEIN MDTM, PUTATIVE-RELATED-RELATED"/>
    <property type="match status" value="1"/>
</dbReference>
<feature type="transmembrane region" description="Helical" evidence="7">
    <location>
        <begin position="67"/>
        <end position="86"/>
    </location>
</feature>
<organism evidence="9 10">
    <name type="scientific">Brachyspira pilosicoli</name>
    <name type="common">Serpulina pilosicoli</name>
    <dbReference type="NCBI Taxonomy" id="52584"/>
    <lineage>
        <taxon>Bacteria</taxon>
        <taxon>Pseudomonadati</taxon>
        <taxon>Spirochaetota</taxon>
        <taxon>Spirochaetia</taxon>
        <taxon>Brachyspirales</taxon>
        <taxon>Brachyspiraceae</taxon>
        <taxon>Brachyspira</taxon>
    </lineage>
</organism>
<feature type="transmembrane region" description="Helical" evidence="7">
    <location>
        <begin position="196"/>
        <end position="218"/>
    </location>
</feature>
<proteinExistence type="predicted"/>
<dbReference type="Gene3D" id="1.20.1250.20">
    <property type="entry name" value="MFS general substrate transporter like domains"/>
    <property type="match status" value="1"/>
</dbReference>
<dbReference type="GO" id="GO:0005886">
    <property type="term" value="C:plasma membrane"/>
    <property type="evidence" value="ECO:0007669"/>
    <property type="project" value="UniProtKB-SubCell"/>
</dbReference>
<evidence type="ECO:0000259" key="8">
    <source>
        <dbReference type="PROSITE" id="PS50850"/>
    </source>
</evidence>
<feature type="domain" description="Major facilitator superfamily (MFS) profile" evidence="8">
    <location>
        <begin position="1"/>
        <end position="376"/>
    </location>
</feature>
<feature type="transmembrane region" description="Helical" evidence="7">
    <location>
        <begin position="5"/>
        <end position="22"/>
    </location>
</feature>
<evidence type="ECO:0000256" key="3">
    <source>
        <dbReference type="ARBA" id="ARBA00022475"/>
    </source>
</evidence>